<keyword evidence="3" id="KW-0808">Transferase</keyword>
<dbReference type="PANTHER" id="PTHR12753:SF0">
    <property type="entry name" value="ALPHA N-TERMINAL PROTEIN METHYLTRANSFERASE 1"/>
    <property type="match status" value="1"/>
</dbReference>
<dbReference type="Proteomes" id="UP000076798">
    <property type="component" value="Unassembled WGS sequence"/>
</dbReference>
<dbReference type="EC" id="2.1.1.244" evidence="5"/>
<feature type="binding site" evidence="11">
    <location>
        <position position="78"/>
    </location>
    <ligand>
        <name>S-adenosyl-L-methionine</name>
        <dbReference type="ChEBI" id="CHEBI:59789"/>
    </ligand>
</feature>
<name>A0A166GUU9_9AGAM</name>
<feature type="binding site" evidence="11">
    <location>
        <position position="83"/>
    </location>
    <ligand>
        <name>S-adenosyl-L-methionine</name>
        <dbReference type="ChEBI" id="CHEBI:59789"/>
    </ligand>
</feature>
<dbReference type="InterPro" id="IPR029063">
    <property type="entry name" value="SAM-dependent_MTases_sf"/>
</dbReference>
<dbReference type="AlphaFoldDB" id="A0A166GUU9"/>
<protein>
    <recommendedName>
        <fullName evidence="6">Alpha N-terminal protein methyltransferase 1</fullName>
        <ecNumber evidence="5">2.1.1.244</ecNumber>
    </recommendedName>
    <alternativeName>
        <fullName evidence="7">X-Pro-Lys N-terminal protein methyltransferase 1</fullName>
    </alternativeName>
</protein>
<dbReference type="GO" id="GO:0032259">
    <property type="term" value="P:methylation"/>
    <property type="evidence" value="ECO:0007669"/>
    <property type="project" value="UniProtKB-KW"/>
</dbReference>
<sequence length="272" mass="30352">MRQPDLEDGIEYWNTREASYDGVLGGFGNGTLPRVDALGSRQFIMTWIPELCTVPSAIRPLETPATDPKRRYRALDVGCGVGRTTKDVLLHLVDDVVLVEPVHKFISVAEAESIQWKGIAEKRKSATFVQAPLQQFDPGKDIAESDTLGRMGFIPVSVEHGYDIIWCQWCLGHLNHSELVAFFKLATKSLRDLRKGFIFVKENLCRDMDDGSARVVFDEEDSSLTRSNSAWIDVFTEAGLTVREGKIQQGLPEGLYPVKMYALQAADSSLDL</sequence>
<evidence type="ECO:0000256" key="7">
    <source>
        <dbReference type="ARBA" id="ARBA00043129"/>
    </source>
</evidence>
<evidence type="ECO:0000313" key="13">
    <source>
        <dbReference type="Proteomes" id="UP000076798"/>
    </source>
</evidence>
<feature type="binding site" evidence="11">
    <location>
        <position position="168"/>
    </location>
    <ligand>
        <name>S-adenosyl-L-methionine</name>
        <dbReference type="ChEBI" id="CHEBI:59789"/>
    </ligand>
</feature>
<dbReference type="OrthoDB" id="1298661at2759"/>
<reference evidence="12 13" key="1">
    <citation type="journal article" date="2016" name="Mol. Biol. Evol.">
        <title>Comparative Genomics of Early-Diverging Mushroom-Forming Fungi Provides Insights into the Origins of Lignocellulose Decay Capabilities.</title>
        <authorList>
            <person name="Nagy L.G."/>
            <person name="Riley R."/>
            <person name="Tritt A."/>
            <person name="Adam C."/>
            <person name="Daum C."/>
            <person name="Floudas D."/>
            <person name="Sun H."/>
            <person name="Yadav J.S."/>
            <person name="Pangilinan J."/>
            <person name="Larsson K.H."/>
            <person name="Matsuura K."/>
            <person name="Barry K."/>
            <person name="Labutti K."/>
            <person name="Kuo R."/>
            <person name="Ohm R.A."/>
            <person name="Bhattacharya S.S."/>
            <person name="Shirouzu T."/>
            <person name="Yoshinaga Y."/>
            <person name="Martin F.M."/>
            <person name="Grigoriev I.V."/>
            <person name="Hibbett D.S."/>
        </authorList>
    </citation>
    <scope>NUCLEOTIDE SEQUENCE [LARGE SCALE GENOMIC DNA]</scope>
    <source>
        <strain evidence="12 13">HHB10207 ss-3</strain>
    </source>
</reference>
<comment type="catalytic activity">
    <reaction evidence="9">
        <text>N-terminal L-prolyl-L-prolyl-L-lysyl-[protein] + 2 S-adenosyl-L-methionine = N-terminal N,N-dimethyl-L-prolyl-L-prolyl-L-lysyl-[protein] + 2 S-adenosyl-L-homocysteine + 2 H(+)</text>
        <dbReference type="Rhea" id="RHEA:54736"/>
        <dbReference type="Rhea" id="RHEA-COMP:13787"/>
        <dbReference type="Rhea" id="RHEA-COMP:13974"/>
        <dbReference type="ChEBI" id="CHEBI:15378"/>
        <dbReference type="ChEBI" id="CHEBI:57856"/>
        <dbReference type="ChEBI" id="CHEBI:59789"/>
        <dbReference type="ChEBI" id="CHEBI:138059"/>
        <dbReference type="ChEBI" id="CHEBI:138318"/>
        <dbReference type="EC" id="2.1.1.244"/>
    </reaction>
</comment>
<keyword evidence="13" id="KW-1185">Reference proteome</keyword>
<evidence type="ECO:0000256" key="11">
    <source>
        <dbReference type="PIRSR" id="PIRSR016958-1"/>
    </source>
</evidence>
<keyword evidence="2" id="KW-0489">Methyltransferase</keyword>
<evidence type="ECO:0000256" key="1">
    <source>
        <dbReference type="ARBA" id="ARBA00009059"/>
    </source>
</evidence>
<dbReference type="GO" id="GO:0005737">
    <property type="term" value="C:cytoplasm"/>
    <property type="evidence" value="ECO:0007669"/>
    <property type="project" value="TreeGrafter"/>
</dbReference>
<evidence type="ECO:0000256" key="4">
    <source>
        <dbReference type="ARBA" id="ARBA00022691"/>
    </source>
</evidence>
<organism evidence="12 13">
    <name type="scientific">Sistotremastrum suecicum HHB10207 ss-3</name>
    <dbReference type="NCBI Taxonomy" id="1314776"/>
    <lineage>
        <taxon>Eukaryota</taxon>
        <taxon>Fungi</taxon>
        <taxon>Dikarya</taxon>
        <taxon>Basidiomycota</taxon>
        <taxon>Agaricomycotina</taxon>
        <taxon>Agaricomycetes</taxon>
        <taxon>Sistotremastrales</taxon>
        <taxon>Sistotremastraceae</taxon>
        <taxon>Sistotremastrum</taxon>
    </lineage>
</organism>
<evidence type="ECO:0000256" key="10">
    <source>
        <dbReference type="ARBA" id="ARBA00048167"/>
    </source>
</evidence>
<evidence type="ECO:0000256" key="9">
    <source>
        <dbReference type="ARBA" id="ARBA00047885"/>
    </source>
</evidence>
<dbReference type="InterPro" id="IPR008576">
    <property type="entry name" value="MeTrfase_NTM1"/>
</dbReference>
<dbReference type="SUPFAM" id="SSF53335">
    <property type="entry name" value="S-adenosyl-L-methionine-dependent methyltransferases"/>
    <property type="match status" value="1"/>
</dbReference>
<comment type="catalytic activity">
    <reaction evidence="8">
        <text>N-terminal L-seryl-L-prolyl-L-lysyl-[protein] + 3 S-adenosyl-L-methionine = N-terminal N,N,N-trimethyl-L-seryl-L-prolyl-L-lysyl-[protein] + 3 S-adenosyl-L-homocysteine + 3 H(+)</text>
        <dbReference type="Rhea" id="RHEA:54724"/>
        <dbReference type="Rhea" id="RHEA-COMP:13789"/>
        <dbReference type="Rhea" id="RHEA-COMP:13973"/>
        <dbReference type="ChEBI" id="CHEBI:15378"/>
        <dbReference type="ChEBI" id="CHEBI:57856"/>
        <dbReference type="ChEBI" id="CHEBI:59789"/>
        <dbReference type="ChEBI" id="CHEBI:138061"/>
        <dbReference type="ChEBI" id="CHEBI:138317"/>
        <dbReference type="EC" id="2.1.1.244"/>
    </reaction>
</comment>
<comment type="similarity">
    <text evidence="1">Belongs to the methyltransferase superfamily. NTM1 family.</text>
</comment>
<evidence type="ECO:0000256" key="2">
    <source>
        <dbReference type="ARBA" id="ARBA00022603"/>
    </source>
</evidence>
<evidence type="ECO:0000256" key="5">
    <source>
        <dbReference type="ARBA" id="ARBA00039112"/>
    </source>
</evidence>
<gene>
    <name evidence="12" type="ORF">SISSUDRAFT_1041958</name>
</gene>
<dbReference type="Pfam" id="PF05891">
    <property type="entry name" value="Methyltransf_PK"/>
    <property type="match status" value="1"/>
</dbReference>
<proteinExistence type="inferred from homology"/>
<dbReference type="PIRSF" id="PIRSF016958">
    <property type="entry name" value="DUF858_MeTrfase_lik"/>
    <property type="match status" value="1"/>
</dbReference>
<evidence type="ECO:0000313" key="12">
    <source>
        <dbReference type="EMBL" id="KZT42036.1"/>
    </source>
</evidence>
<evidence type="ECO:0000256" key="3">
    <source>
        <dbReference type="ARBA" id="ARBA00022679"/>
    </source>
</evidence>
<evidence type="ECO:0000256" key="6">
    <source>
        <dbReference type="ARBA" id="ARBA00039449"/>
    </source>
</evidence>
<accession>A0A166GUU9</accession>
<dbReference type="EMBL" id="KV428016">
    <property type="protein sequence ID" value="KZT42036.1"/>
    <property type="molecule type" value="Genomic_DNA"/>
</dbReference>
<keyword evidence="4 11" id="KW-0949">S-adenosyl-L-methionine</keyword>
<dbReference type="GO" id="GO:0071885">
    <property type="term" value="F:N-terminal protein N-methyltransferase activity"/>
    <property type="evidence" value="ECO:0007669"/>
    <property type="project" value="UniProtKB-EC"/>
</dbReference>
<dbReference type="Gene3D" id="3.40.50.150">
    <property type="entry name" value="Vaccinia Virus protein VP39"/>
    <property type="match status" value="1"/>
</dbReference>
<dbReference type="PANTHER" id="PTHR12753">
    <property type="entry name" value="AD-003 - RELATED"/>
    <property type="match status" value="1"/>
</dbReference>
<dbReference type="CDD" id="cd02440">
    <property type="entry name" value="AdoMet_MTases"/>
    <property type="match status" value="1"/>
</dbReference>
<comment type="catalytic activity">
    <reaction evidence="10">
        <text>N-terminal L-alanyl-L-prolyl-L-lysyl-[protein] + 3 S-adenosyl-L-methionine = N-terminal N,N,N-trimethyl-L-alanyl-L-prolyl-L-lysyl-[protein] + 3 S-adenosyl-L-homocysteine + 3 H(+)</text>
        <dbReference type="Rhea" id="RHEA:54712"/>
        <dbReference type="Rhea" id="RHEA-COMP:13785"/>
        <dbReference type="Rhea" id="RHEA-COMP:13971"/>
        <dbReference type="ChEBI" id="CHEBI:15378"/>
        <dbReference type="ChEBI" id="CHEBI:57856"/>
        <dbReference type="ChEBI" id="CHEBI:59789"/>
        <dbReference type="ChEBI" id="CHEBI:138057"/>
        <dbReference type="ChEBI" id="CHEBI:138315"/>
        <dbReference type="EC" id="2.1.1.244"/>
    </reaction>
</comment>
<dbReference type="STRING" id="1314776.A0A166GUU9"/>
<feature type="binding site" evidence="11">
    <location>
        <begin position="133"/>
        <end position="134"/>
    </location>
    <ligand>
        <name>S-adenosyl-L-methionine</name>
        <dbReference type="ChEBI" id="CHEBI:59789"/>
    </ligand>
</feature>
<evidence type="ECO:0000256" key="8">
    <source>
        <dbReference type="ARBA" id="ARBA00047306"/>
    </source>
</evidence>